<protein>
    <submittedName>
        <fullName evidence="1">Uncharacterized protein</fullName>
    </submittedName>
</protein>
<evidence type="ECO:0000313" key="1">
    <source>
        <dbReference type="EMBL" id="MFC0532134.1"/>
    </source>
</evidence>
<evidence type="ECO:0000313" key="2">
    <source>
        <dbReference type="Proteomes" id="UP001589867"/>
    </source>
</evidence>
<proteinExistence type="predicted"/>
<reference evidence="1 2" key="1">
    <citation type="submission" date="2024-09" db="EMBL/GenBank/DDBJ databases">
        <authorList>
            <person name="Sun Q."/>
            <person name="Mori K."/>
        </authorList>
    </citation>
    <scope>NUCLEOTIDE SEQUENCE [LARGE SCALE GENOMIC DNA]</scope>
    <source>
        <strain evidence="1 2">TBRC 3947</strain>
    </source>
</reference>
<organism evidence="1 2">
    <name type="scientific">Phytohabitans kaempferiae</name>
    <dbReference type="NCBI Taxonomy" id="1620943"/>
    <lineage>
        <taxon>Bacteria</taxon>
        <taxon>Bacillati</taxon>
        <taxon>Actinomycetota</taxon>
        <taxon>Actinomycetes</taxon>
        <taxon>Micromonosporales</taxon>
        <taxon>Micromonosporaceae</taxon>
    </lineage>
</organism>
<sequence>MTPRLWWRVRDVLPIAEHAAAVSGYRDGSPHQPALLWINDARGDVLESNGTPVWYDVDGQVHHTRAETWIHTPTGTTGNPARVDERDGHLPLLAEHPDGRRNLLDLLRYARDHEVNWLAVDPDPATDDTNTRYQIRATRRDTAPPDATWKRAKVTCPTIGGGTYPALIADGYTALGGVVARFSHDVVQKMATDLVYLNMSGLPGRYPRIRLARGIAIVHTEQADGEITLLVEQDQVTPDATGHYSIGAYQWVWVPV</sequence>
<dbReference type="RefSeq" id="WP_377257687.1">
    <property type="nucleotide sequence ID" value="NZ_JBHLUH010000064.1"/>
</dbReference>
<dbReference type="Proteomes" id="UP001589867">
    <property type="component" value="Unassembled WGS sequence"/>
</dbReference>
<dbReference type="EMBL" id="JBHLUH010000064">
    <property type="protein sequence ID" value="MFC0532134.1"/>
    <property type="molecule type" value="Genomic_DNA"/>
</dbReference>
<keyword evidence="2" id="KW-1185">Reference proteome</keyword>
<gene>
    <name evidence="1" type="ORF">ACFFIA_31245</name>
</gene>
<accession>A0ABV6MC17</accession>
<name>A0ABV6MC17_9ACTN</name>
<comment type="caution">
    <text evidence="1">The sequence shown here is derived from an EMBL/GenBank/DDBJ whole genome shotgun (WGS) entry which is preliminary data.</text>
</comment>